<accession>A0ABQ4Q7Q8</accession>
<reference evidence="1 2" key="1">
    <citation type="journal article" date="2022" name="Int. J. Syst. Evol. Microbiol.">
        <title>Noviherbaspirillum aridicola sp. nov., isolated from an arid soil in Pakistan.</title>
        <authorList>
            <person name="Khan I.U."/>
            <person name="Saqib M."/>
            <person name="Amin A."/>
            <person name="Hussain F."/>
            <person name="Li L."/>
            <person name="Liu Y.H."/>
            <person name="Fang B.Z."/>
            <person name="Ahmed I."/>
            <person name="Li W.J."/>
        </authorList>
    </citation>
    <scope>NUCLEOTIDE SEQUENCE [LARGE SCALE GENOMIC DNA]</scope>
    <source>
        <strain evidence="1 2">NCCP-691</strain>
    </source>
</reference>
<evidence type="ECO:0000313" key="2">
    <source>
        <dbReference type="Proteomes" id="UP000887222"/>
    </source>
</evidence>
<sequence>MLAAFWALLAMAVLAGAGYSHYRYRVKYNRYYARLFSRDPQERAGATLPTFNPHVKTAAVLTVLCILAPVSLAL</sequence>
<name>A0ABQ4Q7Q8_9BURK</name>
<dbReference type="Proteomes" id="UP000887222">
    <property type="component" value="Unassembled WGS sequence"/>
</dbReference>
<protein>
    <submittedName>
        <fullName evidence="1">Uncharacterized protein</fullName>
    </submittedName>
</protein>
<dbReference type="EMBL" id="BPMK01000012">
    <property type="protein sequence ID" value="GIZ52744.1"/>
    <property type="molecule type" value="Genomic_DNA"/>
</dbReference>
<organism evidence="1 2">
    <name type="scientific">Noviherbaspirillum aridicola</name>
    <dbReference type="NCBI Taxonomy" id="2849687"/>
    <lineage>
        <taxon>Bacteria</taxon>
        <taxon>Pseudomonadati</taxon>
        <taxon>Pseudomonadota</taxon>
        <taxon>Betaproteobacteria</taxon>
        <taxon>Burkholderiales</taxon>
        <taxon>Oxalobacteraceae</taxon>
        <taxon>Noviherbaspirillum</taxon>
    </lineage>
</organism>
<gene>
    <name evidence="1" type="ORF">NCCP691_27580</name>
</gene>
<proteinExistence type="predicted"/>
<comment type="caution">
    <text evidence="1">The sequence shown here is derived from an EMBL/GenBank/DDBJ whole genome shotgun (WGS) entry which is preliminary data.</text>
</comment>
<evidence type="ECO:0000313" key="1">
    <source>
        <dbReference type="EMBL" id="GIZ52744.1"/>
    </source>
</evidence>
<keyword evidence="2" id="KW-1185">Reference proteome</keyword>